<protein>
    <submittedName>
        <fullName evidence="2">Uncharacterized protein</fullName>
    </submittedName>
</protein>
<feature type="transmembrane region" description="Helical" evidence="1">
    <location>
        <begin position="53"/>
        <end position="74"/>
    </location>
</feature>
<keyword evidence="1" id="KW-1133">Transmembrane helix</keyword>
<feature type="transmembrane region" description="Helical" evidence="1">
    <location>
        <begin position="86"/>
        <end position="104"/>
    </location>
</feature>
<keyword evidence="1" id="KW-0812">Transmembrane</keyword>
<accession>A0A0F9WSS4</accession>
<feature type="transmembrane region" description="Helical" evidence="1">
    <location>
        <begin position="110"/>
        <end position="129"/>
    </location>
</feature>
<keyword evidence="1" id="KW-0472">Membrane</keyword>
<organism evidence="2">
    <name type="scientific">marine sediment metagenome</name>
    <dbReference type="NCBI Taxonomy" id="412755"/>
    <lineage>
        <taxon>unclassified sequences</taxon>
        <taxon>metagenomes</taxon>
        <taxon>ecological metagenomes</taxon>
    </lineage>
</organism>
<proteinExistence type="predicted"/>
<gene>
    <name evidence="2" type="ORF">LCGC14_0315310</name>
</gene>
<name>A0A0F9WSS4_9ZZZZ</name>
<feature type="transmembrane region" description="Helical" evidence="1">
    <location>
        <begin position="15"/>
        <end position="41"/>
    </location>
</feature>
<comment type="caution">
    <text evidence="2">The sequence shown here is derived from an EMBL/GenBank/DDBJ whole genome shotgun (WGS) entry which is preliminary data.</text>
</comment>
<reference evidence="2" key="1">
    <citation type="journal article" date="2015" name="Nature">
        <title>Complex archaea that bridge the gap between prokaryotes and eukaryotes.</title>
        <authorList>
            <person name="Spang A."/>
            <person name="Saw J.H."/>
            <person name="Jorgensen S.L."/>
            <person name="Zaremba-Niedzwiedzka K."/>
            <person name="Martijn J."/>
            <person name="Lind A.E."/>
            <person name="van Eijk R."/>
            <person name="Schleper C."/>
            <person name="Guy L."/>
            <person name="Ettema T.J."/>
        </authorList>
    </citation>
    <scope>NUCLEOTIDE SEQUENCE</scope>
</reference>
<dbReference type="AlphaFoldDB" id="A0A0F9WSS4"/>
<evidence type="ECO:0000256" key="1">
    <source>
        <dbReference type="SAM" id="Phobius"/>
    </source>
</evidence>
<evidence type="ECO:0000313" key="2">
    <source>
        <dbReference type="EMBL" id="KKN81858.1"/>
    </source>
</evidence>
<dbReference type="EMBL" id="LAZR01000209">
    <property type="protein sequence ID" value="KKN81858.1"/>
    <property type="molecule type" value="Genomic_DNA"/>
</dbReference>
<sequence>MAGFVDLLRDRGRVYLLEAVVCFGSLVILLGLGLVALPLAFAEDADRLFRWQLVAMLVGGIIGFWGVIQLVLKVTYSSRQVASPQAIVITLLMGIGALLAFYQLMQLSRAATMMLVVLPLLGVAHFLFLGRGYLVRQR</sequence>